<comment type="caution">
    <text evidence="1">The sequence shown here is derived from an EMBL/GenBank/DDBJ whole genome shotgun (WGS) entry which is preliminary data.</text>
</comment>
<evidence type="ECO:0000313" key="2">
    <source>
        <dbReference type="Proteomes" id="UP000297693"/>
    </source>
</evidence>
<evidence type="ECO:0000313" key="1">
    <source>
        <dbReference type="EMBL" id="TGL59197.1"/>
    </source>
</evidence>
<reference evidence="1" key="1">
    <citation type="journal article" date="2019" name="PLoS Negl. Trop. Dis.">
        <title>Revisiting the worldwide diversity of Leptospira species in the environment.</title>
        <authorList>
            <person name="Vincent A.T."/>
            <person name="Schiettekatte O."/>
            <person name="Bourhy P."/>
            <person name="Veyrier F.J."/>
            <person name="Picardeau M."/>
        </authorList>
    </citation>
    <scope>NUCLEOTIDE SEQUENCE [LARGE SCALE GENOMIC DNA]</scope>
    <source>
        <strain evidence="1">201702476</strain>
    </source>
</reference>
<dbReference type="RefSeq" id="WP_135623723.1">
    <property type="nucleotide sequence ID" value="NZ_RQGD01000025.1"/>
</dbReference>
<organism evidence="1 2">
    <name type="scientific">Leptospira ognonensis</name>
    <dbReference type="NCBI Taxonomy" id="2484945"/>
    <lineage>
        <taxon>Bacteria</taxon>
        <taxon>Pseudomonadati</taxon>
        <taxon>Spirochaetota</taxon>
        <taxon>Spirochaetia</taxon>
        <taxon>Leptospirales</taxon>
        <taxon>Leptospiraceae</taxon>
        <taxon>Leptospira</taxon>
    </lineage>
</organism>
<dbReference type="AlphaFoldDB" id="A0A4R9K4L7"/>
<name>A0A4R9K4L7_9LEPT</name>
<dbReference type="Proteomes" id="UP000297693">
    <property type="component" value="Unassembled WGS sequence"/>
</dbReference>
<gene>
    <name evidence="1" type="ORF">EHQ58_09820</name>
</gene>
<proteinExistence type="predicted"/>
<protein>
    <submittedName>
        <fullName evidence="1">Uncharacterized protein</fullName>
    </submittedName>
</protein>
<dbReference type="EMBL" id="RQGD01000025">
    <property type="protein sequence ID" value="TGL59197.1"/>
    <property type="molecule type" value="Genomic_DNA"/>
</dbReference>
<keyword evidence="2" id="KW-1185">Reference proteome</keyword>
<sequence>MFLLTGAKQIFTKVRNFLFIWDHTWEGDHVIGQLHWKLVFSFDLMSLGLDSFSHLYIIGIRYPQSRVCE</sequence>
<accession>A0A4R9K4L7</accession>